<name>A0A1F5S233_9BACT</name>
<accession>A0A1F5S233</accession>
<feature type="binding site" evidence="1">
    <location>
        <position position="63"/>
    </location>
    <ligand>
        <name>Ni(2+)</name>
        <dbReference type="ChEBI" id="CHEBI:49786"/>
    </ligand>
</feature>
<dbReference type="PANTHER" id="PTHR43600:SF4">
    <property type="entry name" value="CYTOSOLIC NIFE-HYDROGENASE, ALPHA SUBUNIT"/>
    <property type="match status" value="1"/>
</dbReference>
<evidence type="ECO:0000313" key="2">
    <source>
        <dbReference type="EMBL" id="OGF20750.1"/>
    </source>
</evidence>
<feature type="binding site" evidence="1">
    <location>
        <position position="373"/>
    </location>
    <ligand>
        <name>Mg(2+)</name>
        <dbReference type="ChEBI" id="CHEBI:18420"/>
    </ligand>
</feature>
<dbReference type="Pfam" id="PF00374">
    <property type="entry name" value="NiFeSe_Hases"/>
    <property type="match status" value="2"/>
</dbReference>
<dbReference type="SUPFAM" id="SSF56762">
    <property type="entry name" value="HydB/Nqo4-like"/>
    <property type="match status" value="1"/>
</dbReference>
<proteinExistence type="predicted"/>
<feature type="binding site" evidence="1">
    <location>
        <position position="63"/>
    </location>
    <ligand>
        <name>Fe cation</name>
        <dbReference type="ChEBI" id="CHEBI:24875"/>
    </ligand>
</feature>
<dbReference type="PANTHER" id="PTHR43600">
    <property type="entry name" value="COENZYME F420 HYDROGENASE, SUBUNIT ALPHA"/>
    <property type="match status" value="1"/>
</dbReference>
<feature type="binding site" evidence="1">
    <location>
        <position position="423"/>
    </location>
    <ligand>
        <name>Mg(2+)</name>
        <dbReference type="ChEBI" id="CHEBI:18420"/>
    </ligand>
</feature>
<keyword evidence="1" id="KW-0533">Nickel</keyword>
<keyword evidence="1" id="KW-0479">Metal-binding</keyword>
<reference evidence="2 3" key="1">
    <citation type="journal article" date="2016" name="Nat. Commun.">
        <title>Thousands of microbial genomes shed light on interconnected biogeochemical processes in an aquifer system.</title>
        <authorList>
            <person name="Anantharaman K."/>
            <person name="Brown C.T."/>
            <person name="Hug L.A."/>
            <person name="Sharon I."/>
            <person name="Castelle C.J."/>
            <person name="Probst A.J."/>
            <person name="Thomas B.C."/>
            <person name="Singh A."/>
            <person name="Wilkins M.J."/>
            <person name="Karaoz U."/>
            <person name="Brodie E.L."/>
            <person name="Williams K.H."/>
            <person name="Hubbard S.S."/>
            <person name="Banfield J.F."/>
        </authorList>
    </citation>
    <scope>NUCLEOTIDE SEQUENCE [LARGE SCALE GENOMIC DNA]</scope>
</reference>
<dbReference type="EMBL" id="MFGA01000020">
    <property type="protein sequence ID" value="OGF20750.1"/>
    <property type="molecule type" value="Genomic_DNA"/>
</dbReference>
<sequence length="423" mass="48392">MKITINHLAKIEGHAGFFADILNGDIKNAKIKVKVGARLIEGIVLNRNYVETPIVTSRICGICSVAHNLTSIKALENAFNIKITPKAEILRKILFLAEPIQSHATHLFFLSLSDFFKYDNDLDLIKKYPDLTKKIVSIRDFGNRIKEVIGGRDMHLLSTEIGGFRKEPEEKELKKIYFAVDKVLEEAIVVAEFFKKLNYPDYERKIELVGLVGKNEYSFYKGEMKTSSGEKTSIKSFYKELSEEQTNYDPTKRVKHKGREFMVGAIARLNLSHSLLNPEAKKLLDFFGSKKTGNALITKNTFHNIYAQAVELVHCAEEVKNLLDNYFKDKSKILLVKYRMRNGEGLAATEAPRGTLYHYYKVDRYGIIRECNIIPPTAQFLDSLENDLEKYLSEAEIKNGEDRKRKINMLVRAYDPCMTCATH</sequence>
<comment type="cofactor">
    <cofactor evidence="1">
        <name>Ni(2+)</name>
        <dbReference type="ChEBI" id="CHEBI:49786"/>
    </cofactor>
</comment>
<feature type="binding site" evidence="1">
    <location>
        <position position="420"/>
    </location>
    <ligand>
        <name>Fe cation</name>
        <dbReference type="ChEBI" id="CHEBI:24875"/>
    </ligand>
</feature>
<feature type="binding site" evidence="1">
    <location>
        <position position="41"/>
    </location>
    <ligand>
        <name>Mg(2+)</name>
        <dbReference type="ChEBI" id="CHEBI:18420"/>
    </ligand>
</feature>
<dbReference type="GO" id="GO:0016151">
    <property type="term" value="F:nickel cation binding"/>
    <property type="evidence" value="ECO:0007669"/>
    <property type="project" value="InterPro"/>
</dbReference>
<dbReference type="Gene3D" id="1.10.645.10">
    <property type="entry name" value="Cytochrome-c3 Hydrogenase, chain B"/>
    <property type="match status" value="1"/>
</dbReference>
<feature type="binding site" evidence="1">
    <location>
        <position position="417"/>
    </location>
    <ligand>
        <name>Ni(2+)</name>
        <dbReference type="ChEBI" id="CHEBI:49786"/>
    </ligand>
</feature>
<dbReference type="InterPro" id="IPR001501">
    <property type="entry name" value="Ni-dep_hyd_lsu"/>
</dbReference>
<evidence type="ECO:0008006" key="4">
    <source>
        <dbReference type="Google" id="ProtNLM"/>
    </source>
</evidence>
<feature type="binding site" evidence="1">
    <location>
        <position position="60"/>
    </location>
    <ligand>
        <name>Ni(2+)</name>
        <dbReference type="ChEBI" id="CHEBI:49786"/>
    </ligand>
</feature>
<keyword evidence="1" id="KW-0408">Iron</keyword>
<dbReference type="AlphaFoldDB" id="A0A1F5S233"/>
<dbReference type="Proteomes" id="UP000177407">
    <property type="component" value="Unassembled WGS sequence"/>
</dbReference>
<gene>
    <name evidence="2" type="ORF">A2257_03180</name>
</gene>
<comment type="caution">
    <text evidence="2">The sequence shown here is derived from an EMBL/GenBank/DDBJ whole genome shotgun (WGS) entry which is preliminary data.</text>
</comment>
<organism evidence="2 3">
    <name type="scientific">Candidatus Falkowbacteria bacterium RIFOXYA2_FULL_38_12</name>
    <dbReference type="NCBI Taxonomy" id="1797993"/>
    <lineage>
        <taxon>Bacteria</taxon>
        <taxon>Candidatus Falkowiibacteriota</taxon>
    </lineage>
</organism>
<evidence type="ECO:0000313" key="3">
    <source>
        <dbReference type="Proteomes" id="UP000177407"/>
    </source>
</evidence>
<comment type="cofactor">
    <cofactor evidence="1">
        <name>Fe cation</name>
        <dbReference type="ChEBI" id="CHEBI:24875"/>
    </cofactor>
</comment>
<dbReference type="InterPro" id="IPR029014">
    <property type="entry name" value="NiFe-Hase_large"/>
</dbReference>
<keyword evidence="1" id="KW-0460">Magnesium</keyword>
<protein>
    <recommendedName>
        <fullName evidence="4">Hydrogenase/sulfur reductase subunit alpha</fullName>
    </recommendedName>
</protein>
<evidence type="ECO:0000256" key="1">
    <source>
        <dbReference type="PIRSR" id="PIRSR601501-1"/>
    </source>
</evidence>